<comment type="caution">
    <text evidence="1">The sequence shown here is derived from an EMBL/GenBank/DDBJ whole genome shotgun (WGS) entry which is preliminary data.</text>
</comment>
<accession>A0A2T6ZGK7</accession>
<protein>
    <submittedName>
        <fullName evidence="1">Nucleotide-diphospho-sugar transferase</fullName>
    </submittedName>
</protein>
<sequence>MTTTVNNTPKVWTTLLTNTKYLPGLLALDFSLKSVGSKYPLVVLYTDTLESEGHEALKLRNIPTKRIEYLLPSVHKDYKNDVRFYDCWSKLQPFSLVEYERVVQLDSDMILRKNMDELMDLALDIEGDRVFAASHACVCNPLKKAHYPKDWIPSNCAYTSQHSTPEKALETGAPSTIGLGICNGGLQVVQPSQKLYDQIVKTLDSPDATENYEFADQSLLSDTFRGRWVPLSYIYNALKTIRSCHKEIWNDDEVKNVHYVLSPKPWDDRESEDFTHKWWWECNDARVAKEKEAGISDGW</sequence>
<dbReference type="InterPro" id="IPR029044">
    <property type="entry name" value="Nucleotide-diphossugar_trans"/>
</dbReference>
<name>A0A2T6ZGK7_TUBBO</name>
<dbReference type="Pfam" id="PF01501">
    <property type="entry name" value="Glyco_transf_8"/>
    <property type="match status" value="1"/>
</dbReference>
<dbReference type="OrthoDB" id="2014201at2759"/>
<evidence type="ECO:0000313" key="2">
    <source>
        <dbReference type="Proteomes" id="UP000244722"/>
    </source>
</evidence>
<dbReference type="CDD" id="cd02537">
    <property type="entry name" value="GT8_Glycogenin"/>
    <property type="match status" value="1"/>
</dbReference>
<dbReference type="STRING" id="42251.A0A2T6ZGK7"/>
<evidence type="ECO:0000313" key="1">
    <source>
        <dbReference type="EMBL" id="PUU74544.1"/>
    </source>
</evidence>
<dbReference type="InterPro" id="IPR050587">
    <property type="entry name" value="GNT1/Glycosyltrans_8"/>
</dbReference>
<dbReference type="SUPFAM" id="SSF53448">
    <property type="entry name" value="Nucleotide-diphospho-sugar transferases"/>
    <property type="match status" value="1"/>
</dbReference>
<proteinExistence type="predicted"/>
<gene>
    <name evidence="1" type="ORF">B9Z19DRAFT_1092576</name>
</gene>
<keyword evidence="2" id="KW-1185">Reference proteome</keyword>
<reference evidence="1 2" key="1">
    <citation type="submission" date="2017-04" db="EMBL/GenBank/DDBJ databases">
        <title>Draft genome sequence of Tuber borchii Vittad., a whitish edible truffle.</title>
        <authorList>
            <consortium name="DOE Joint Genome Institute"/>
            <person name="Murat C."/>
            <person name="Kuo A."/>
            <person name="Barry K.W."/>
            <person name="Clum A."/>
            <person name="Dockter R.B."/>
            <person name="Fauchery L."/>
            <person name="Iotti M."/>
            <person name="Kohler A."/>
            <person name="Labutti K."/>
            <person name="Lindquist E.A."/>
            <person name="Lipzen A."/>
            <person name="Ohm R.A."/>
            <person name="Wang M."/>
            <person name="Grigoriev I.V."/>
            <person name="Zambonelli A."/>
            <person name="Martin F.M."/>
        </authorList>
    </citation>
    <scope>NUCLEOTIDE SEQUENCE [LARGE SCALE GENOMIC DNA]</scope>
    <source>
        <strain evidence="1 2">Tbo3840</strain>
    </source>
</reference>
<dbReference type="PANTHER" id="PTHR11183">
    <property type="entry name" value="GLYCOGENIN SUBFAMILY MEMBER"/>
    <property type="match status" value="1"/>
</dbReference>
<dbReference type="InterPro" id="IPR002495">
    <property type="entry name" value="Glyco_trans_8"/>
</dbReference>
<dbReference type="EMBL" id="NESQ01000293">
    <property type="protein sequence ID" value="PUU74544.1"/>
    <property type="molecule type" value="Genomic_DNA"/>
</dbReference>
<dbReference type="AlphaFoldDB" id="A0A2T6ZGK7"/>
<dbReference type="GO" id="GO:0016757">
    <property type="term" value="F:glycosyltransferase activity"/>
    <property type="evidence" value="ECO:0007669"/>
    <property type="project" value="InterPro"/>
</dbReference>
<dbReference type="Proteomes" id="UP000244722">
    <property type="component" value="Unassembled WGS sequence"/>
</dbReference>
<keyword evidence="1" id="KW-0808">Transferase</keyword>
<dbReference type="Gene3D" id="3.90.550.10">
    <property type="entry name" value="Spore Coat Polysaccharide Biosynthesis Protein SpsA, Chain A"/>
    <property type="match status" value="1"/>
</dbReference>
<organism evidence="1 2">
    <name type="scientific">Tuber borchii</name>
    <name type="common">White truffle</name>
    <dbReference type="NCBI Taxonomy" id="42251"/>
    <lineage>
        <taxon>Eukaryota</taxon>
        <taxon>Fungi</taxon>
        <taxon>Dikarya</taxon>
        <taxon>Ascomycota</taxon>
        <taxon>Pezizomycotina</taxon>
        <taxon>Pezizomycetes</taxon>
        <taxon>Pezizales</taxon>
        <taxon>Tuberaceae</taxon>
        <taxon>Tuber</taxon>
    </lineage>
</organism>